<keyword evidence="3" id="KW-1185">Reference proteome</keyword>
<sequence length="251" mass="27980">MQYKDSELDRLIPLPRLRMLPRRKSRGYRGDGGVVMEVLIVVVMERKEGKKGQDKGSNTPQAGGVDPTKWRAPGIRFQVVLVMAAASLRRASHGVRKPRRRATSPRPRQMEDKAATPSRKVDSHCTTNIRLMYRQRGVVTYTSATPPDKCIASSLFWVSSGSDHYDATGRRHHHRLPLSCGLLPRGVPRSATKGADHFITRRASNHLDHQSSFVPRAVVLTRAGRCCQCRPATQAAPCSATREQHVLGYTI</sequence>
<reference evidence="2 3" key="1">
    <citation type="submission" date="2019-05" db="EMBL/GenBank/DDBJ databases">
        <title>Another draft genome of Portunus trituberculatus and its Hox gene families provides insights of decapod evolution.</title>
        <authorList>
            <person name="Jeong J.-H."/>
            <person name="Song I."/>
            <person name="Kim S."/>
            <person name="Choi T."/>
            <person name="Kim D."/>
            <person name="Ryu S."/>
            <person name="Kim W."/>
        </authorList>
    </citation>
    <scope>NUCLEOTIDE SEQUENCE [LARGE SCALE GENOMIC DNA]</scope>
    <source>
        <tissue evidence="2">Muscle</tissue>
    </source>
</reference>
<evidence type="ECO:0000313" key="2">
    <source>
        <dbReference type="EMBL" id="MPC19706.1"/>
    </source>
</evidence>
<organism evidence="2 3">
    <name type="scientific">Portunus trituberculatus</name>
    <name type="common">Swimming crab</name>
    <name type="synonym">Neptunus trituberculatus</name>
    <dbReference type="NCBI Taxonomy" id="210409"/>
    <lineage>
        <taxon>Eukaryota</taxon>
        <taxon>Metazoa</taxon>
        <taxon>Ecdysozoa</taxon>
        <taxon>Arthropoda</taxon>
        <taxon>Crustacea</taxon>
        <taxon>Multicrustacea</taxon>
        <taxon>Malacostraca</taxon>
        <taxon>Eumalacostraca</taxon>
        <taxon>Eucarida</taxon>
        <taxon>Decapoda</taxon>
        <taxon>Pleocyemata</taxon>
        <taxon>Brachyura</taxon>
        <taxon>Eubrachyura</taxon>
        <taxon>Portunoidea</taxon>
        <taxon>Portunidae</taxon>
        <taxon>Portuninae</taxon>
        <taxon>Portunus</taxon>
    </lineage>
</organism>
<evidence type="ECO:0000256" key="1">
    <source>
        <dbReference type="SAM" id="MobiDB-lite"/>
    </source>
</evidence>
<dbReference type="AlphaFoldDB" id="A0A5B7DF46"/>
<name>A0A5B7DF46_PORTR</name>
<feature type="compositionally biased region" description="Basic and acidic residues" evidence="1">
    <location>
        <begin position="108"/>
        <end position="122"/>
    </location>
</feature>
<proteinExistence type="predicted"/>
<feature type="region of interest" description="Disordered" evidence="1">
    <location>
        <begin position="90"/>
        <end position="122"/>
    </location>
</feature>
<comment type="caution">
    <text evidence="2">The sequence shown here is derived from an EMBL/GenBank/DDBJ whole genome shotgun (WGS) entry which is preliminary data.</text>
</comment>
<feature type="region of interest" description="Disordered" evidence="1">
    <location>
        <begin position="48"/>
        <end position="69"/>
    </location>
</feature>
<protein>
    <submittedName>
        <fullName evidence="2">Uncharacterized protein</fullName>
    </submittedName>
</protein>
<dbReference type="Proteomes" id="UP000324222">
    <property type="component" value="Unassembled WGS sequence"/>
</dbReference>
<accession>A0A5B7DF46</accession>
<evidence type="ECO:0000313" key="3">
    <source>
        <dbReference type="Proteomes" id="UP000324222"/>
    </source>
</evidence>
<gene>
    <name evidence="2" type="ORF">E2C01_012633</name>
</gene>
<feature type="compositionally biased region" description="Basic residues" evidence="1">
    <location>
        <begin position="90"/>
        <end position="103"/>
    </location>
</feature>
<dbReference type="EMBL" id="VSRR010000796">
    <property type="protein sequence ID" value="MPC19706.1"/>
    <property type="molecule type" value="Genomic_DNA"/>
</dbReference>